<keyword evidence="3" id="KW-1185">Reference proteome</keyword>
<organism evidence="2 3">
    <name type="scientific">Novosphingobium malaysiense</name>
    <dbReference type="NCBI Taxonomy" id="1348853"/>
    <lineage>
        <taxon>Bacteria</taxon>
        <taxon>Pseudomonadati</taxon>
        <taxon>Pseudomonadota</taxon>
        <taxon>Alphaproteobacteria</taxon>
        <taxon>Sphingomonadales</taxon>
        <taxon>Sphingomonadaceae</taxon>
        <taxon>Novosphingobium</taxon>
    </lineage>
</organism>
<keyword evidence="1" id="KW-1133">Transmembrane helix</keyword>
<accession>A0A0B1ZKS0</accession>
<name>A0A0B1ZKS0_9SPHN</name>
<proteinExistence type="predicted"/>
<reference evidence="2 3" key="1">
    <citation type="submission" date="2014-10" db="EMBL/GenBank/DDBJ databases">
        <title>Genome sequence of Novosphingobium malaysiense MUSC 273(T).</title>
        <authorList>
            <person name="Lee L.-H."/>
        </authorList>
    </citation>
    <scope>NUCLEOTIDE SEQUENCE [LARGE SCALE GENOMIC DNA]</scope>
    <source>
        <strain evidence="2 3">MUSC 273</strain>
    </source>
</reference>
<keyword evidence="1" id="KW-0472">Membrane</keyword>
<feature type="transmembrane region" description="Helical" evidence="1">
    <location>
        <begin position="34"/>
        <end position="51"/>
    </location>
</feature>
<sequence length="70" mass="7562">MNIALSLLVLTAVALVLGAIFLWNREGYRKQALLMLVLAGVMGINILIWTLPTPDGKSLSGEAQKEQAPE</sequence>
<dbReference type="AlphaFoldDB" id="A0A0B1ZKS0"/>
<dbReference type="OrthoDB" id="7581964at2"/>
<dbReference type="RefSeq" id="WP_039284364.1">
    <property type="nucleotide sequence ID" value="NZ_JTDI01000003.1"/>
</dbReference>
<dbReference type="EMBL" id="JTDI01000003">
    <property type="protein sequence ID" value="KHK91690.1"/>
    <property type="molecule type" value="Genomic_DNA"/>
</dbReference>
<comment type="caution">
    <text evidence="2">The sequence shown here is derived from an EMBL/GenBank/DDBJ whole genome shotgun (WGS) entry which is preliminary data.</text>
</comment>
<evidence type="ECO:0000256" key="1">
    <source>
        <dbReference type="SAM" id="Phobius"/>
    </source>
</evidence>
<evidence type="ECO:0000313" key="3">
    <source>
        <dbReference type="Proteomes" id="UP000031057"/>
    </source>
</evidence>
<keyword evidence="1" id="KW-0812">Transmembrane</keyword>
<dbReference type="Proteomes" id="UP000031057">
    <property type="component" value="Unassembled WGS sequence"/>
</dbReference>
<protein>
    <submittedName>
        <fullName evidence="2">Uncharacterized protein</fullName>
    </submittedName>
</protein>
<evidence type="ECO:0000313" key="2">
    <source>
        <dbReference type="EMBL" id="KHK91690.1"/>
    </source>
</evidence>
<gene>
    <name evidence="2" type="ORF">LK12_12950</name>
</gene>